<evidence type="ECO:0000313" key="1">
    <source>
        <dbReference type="EMBL" id="QET04384.1"/>
    </source>
</evidence>
<dbReference type="RefSeq" id="WP_150374447.1">
    <property type="nucleotide sequence ID" value="NZ_CP044067.1"/>
</dbReference>
<sequence length="185" mass="20335">MTNMDDLFPLPAVLIEYLLSPALDRTDSHITSLCRRLSYVGEVMDRIKAGPDDGQVLYDLLSSVENDLFVILGSGLSSSRSEDSTYIMHVSWPADCSVASMYEALPKTVVAALTRGVGKLGMRDTEATEWVSQWCLALKKILQMLIDADALEHAMAALLAVDLLLTNLVSFITAMHLNPFLDRQG</sequence>
<gene>
    <name evidence="1" type="ORF">FOB72_19820</name>
</gene>
<reference evidence="1 2" key="1">
    <citation type="submission" date="2019-09" db="EMBL/GenBank/DDBJ databases">
        <title>FDA dAtabase for Regulatory Grade micrObial Sequences (FDA-ARGOS): Supporting development and validation of Infectious Disease Dx tests.</title>
        <authorList>
            <person name="Sciortino C."/>
            <person name="Tallon L."/>
            <person name="Sadzewicz L."/>
            <person name="Vavikolanu K."/>
            <person name="Mehta A."/>
            <person name="Aluvathingal J."/>
            <person name="Nadendla S."/>
            <person name="Nandy P."/>
            <person name="Geyer C."/>
            <person name="Yan Y."/>
            <person name="Sichtig H."/>
        </authorList>
    </citation>
    <scope>NUCLEOTIDE SEQUENCE [LARGE SCALE GENOMIC DNA]</scope>
    <source>
        <strain evidence="1 2">FDAARGOS_664</strain>
    </source>
</reference>
<proteinExistence type="predicted"/>
<protein>
    <submittedName>
        <fullName evidence="1">Uncharacterized protein</fullName>
    </submittedName>
</protein>
<organism evidence="1 2">
    <name type="scientific">Cupriavidus pauculus</name>
    <dbReference type="NCBI Taxonomy" id="82633"/>
    <lineage>
        <taxon>Bacteria</taxon>
        <taxon>Pseudomonadati</taxon>
        <taxon>Pseudomonadota</taxon>
        <taxon>Betaproteobacteria</taxon>
        <taxon>Burkholderiales</taxon>
        <taxon>Burkholderiaceae</taxon>
        <taxon>Cupriavidus</taxon>
    </lineage>
</organism>
<dbReference type="Proteomes" id="UP000322822">
    <property type="component" value="Chromosome 2"/>
</dbReference>
<dbReference type="OrthoDB" id="8966386at2"/>
<dbReference type="AlphaFoldDB" id="A0A5P2H9V5"/>
<accession>A0A5P2H9V5</accession>
<name>A0A5P2H9V5_9BURK</name>
<evidence type="ECO:0000313" key="2">
    <source>
        <dbReference type="Proteomes" id="UP000322822"/>
    </source>
</evidence>
<dbReference type="EMBL" id="CP044067">
    <property type="protein sequence ID" value="QET04384.1"/>
    <property type="molecule type" value="Genomic_DNA"/>
</dbReference>